<evidence type="ECO:0000256" key="2">
    <source>
        <dbReference type="ARBA" id="ARBA00005046"/>
    </source>
</evidence>
<comment type="function">
    <text evidence="1 7">Catalyzes the insertion of molybdate into adenylated molybdopterin with the concomitant release of AMP.</text>
</comment>
<dbReference type="Pfam" id="PF03454">
    <property type="entry name" value="MoeA_C"/>
    <property type="match status" value="1"/>
</dbReference>
<dbReference type="InterPro" id="IPR036425">
    <property type="entry name" value="MoaB/Mog-like_dom_sf"/>
</dbReference>
<evidence type="ECO:0000256" key="7">
    <source>
        <dbReference type="RuleBase" id="RU365090"/>
    </source>
</evidence>
<dbReference type="Pfam" id="PF03453">
    <property type="entry name" value="MoeA_N"/>
    <property type="match status" value="1"/>
</dbReference>
<dbReference type="InterPro" id="IPR005111">
    <property type="entry name" value="MoeA_C_domain_IV"/>
</dbReference>
<gene>
    <name evidence="9" type="ORF">H9867_05745</name>
</gene>
<dbReference type="Gene3D" id="2.170.190.11">
    <property type="entry name" value="Molybdopterin biosynthesis moea protein, domain 3"/>
    <property type="match status" value="1"/>
</dbReference>
<protein>
    <recommendedName>
        <fullName evidence="7">Molybdopterin molybdenumtransferase</fullName>
        <ecNumber evidence="7">2.10.1.1</ecNumber>
    </recommendedName>
</protein>
<dbReference type="PANTHER" id="PTHR10192:SF5">
    <property type="entry name" value="GEPHYRIN"/>
    <property type="match status" value="1"/>
</dbReference>
<dbReference type="EC" id="2.10.1.1" evidence="7"/>
<name>A0A9D1RX84_9CORY</name>
<keyword evidence="5 7" id="KW-0501">Molybdenum cofactor biosynthesis</keyword>
<keyword evidence="4 7" id="KW-0500">Molybdenum</keyword>
<dbReference type="AlphaFoldDB" id="A0A9D1RX84"/>
<dbReference type="Gene3D" id="3.90.105.10">
    <property type="entry name" value="Molybdopterin biosynthesis moea protein, domain 2"/>
    <property type="match status" value="1"/>
</dbReference>
<dbReference type="GO" id="GO:0046872">
    <property type="term" value="F:metal ion binding"/>
    <property type="evidence" value="ECO:0007669"/>
    <property type="project" value="UniProtKB-UniRule"/>
</dbReference>
<dbReference type="EMBL" id="DXFZ01000070">
    <property type="protein sequence ID" value="HIW95973.1"/>
    <property type="molecule type" value="Genomic_DNA"/>
</dbReference>
<comment type="catalytic activity">
    <reaction evidence="6">
        <text>adenylyl-molybdopterin + molybdate = Mo-molybdopterin + AMP + H(+)</text>
        <dbReference type="Rhea" id="RHEA:35047"/>
        <dbReference type="ChEBI" id="CHEBI:15378"/>
        <dbReference type="ChEBI" id="CHEBI:36264"/>
        <dbReference type="ChEBI" id="CHEBI:62727"/>
        <dbReference type="ChEBI" id="CHEBI:71302"/>
        <dbReference type="ChEBI" id="CHEBI:456215"/>
        <dbReference type="EC" id="2.10.1.1"/>
    </reaction>
</comment>
<dbReference type="SUPFAM" id="SSF53218">
    <property type="entry name" value="Molybdenum cofactor biosynthesis proteins"/>
    <property type="match status" value="1"/>
</dbReference>
<comment type="similarity">
    <text evidence="3 7">Belongs to the MoeA family.</text>
</comment>
<dbReference type="InterPro" id="IPR036135">
    <property type="entry name" value="MoeA_linker/N_sf"/>
</dbReference>
<dbReference type="SUPFAM" id="SSF63867">
    <property type="entry name" value="MoeA C-terminal domain-like"/>
    <property type="match status" value="1"/>
</dbReference>
<comment type="caution">
    <text evidence="9">The sequence shown here is derived from an EMBL/GenBank/DDBJ whole genome shotgun (WGS) entry which is preliminary data.</text>
</comment>
<dbReference type="GO" id="GO:0061599">
    <property type="term" value="F:molybdopterin molybdotransferase activity"/>
    <property type="evidence" value="ECO:0007669"/>
    <property type="project" value="UniProtKB-UniRule"/>
</dbReference>
<evidence type="ECO:0000256" key="6">
    <source>
        <dbReference type="ARBA" id="ARBA00047317"/>
    </source>
</evidence>
<reference evidence="9" key="2">
    <citation type="submission" date="2021-04" db="EMBL/GenBank/DDBJ databases">
        <authorList>
            <person name="Gilroy R."/>
        </authorList>
    </citation>
    <scope>NUCLEOTIDE SEQUENCE</scope>
    <source>
        <strain evidence="9">4376</strain>
    </source>
</reference>
<comment type="cofactor">
    <cofactor evidence="7">
        <name>Mg(2+)</name>
        <dbReference type="ChEBI" id="CHEBI:18420"/>
    </cofactor>
</comment>
<keyword evidence="7" id="KW-0808">Transferase</keyword>
<dbReference type="PANTHER" id="PTHR10192">
    <property type="entry name" value="MOLYBDOPTERIN BIOSYNTHESIS PROTEIN"/>
    <property type="match status" value="1"/>
</dbReference>
<dbReference type="InterPro" id="IPR001453">
    <property type="entry name" value="MoaB/Mog_dom"/>
</dbReference>
<keyword evidence="7" id="KW-0460">Magnesium</keyword>
<sequence length="389" mass="39599">MTRTPEEHLEAIRAAIPARPSTWLPPAEAVGRTLVEPVAAPGDSPAFDNSQMDGYALATNQLAGGVFPVGPTVAAGADPGVLYSDGLTGHIAPVMTGAPVPAGTAAVVPVENCSPPEFVDTEVRVPPVEEGQFVRRAGSDLRAGEQLFAAGHRVNARTVGACALLGVEALPVAEPARVVICTGGEEIGGDGLAQIPDANGPMLAALCARHGIEVAAHVWTGDDPAALEDALGQAVRGHQPTAVITSGGISHGKFEVVRQVLEPAGGWFGHVAQQPGGPQGLAELGGVPVICLPGNPVSTFVSFRVFVAPVLGEVEPPFEAVMWEAVTGLAGRECWVRGGVAIKNGRAVATVTGGKGSHLLAQSVAANVLLRVPAGANLEEGDVVRAYPL</sequence>
<dbReference type="CDD" id="cd00887">
    <property type="entry name" value="MoeA"/>
    <property type="match status" value="1"/>
</dbReference>
<evidence type="ECO:0000256" key="4">
    <source>
        <dbReference type="ARBA" id="ARBA00022505"/>
    </source>
</evidence>
<evidence type="ECO:0000256" key="3">
    <source>
        <dbReference type="ARBA" id="ARBA00010763"/>
    </source>
</evidence>
<keyword evidence="7" id="KW-0479">Metal-binding</keyword>
<proteinExistence type="inferred from homology"/>
<evidence type="ECO:0000256" key="1">
    <source>
        <dbReference type="ARBA" id="ARBA00002901"/>
    </source>
</evidence>
<dbReference type="SUPFAM" id="SSF63882">
    <property type="entry name" value="MoeA N-terminal region -like"/>
    <property type="match status" value="1"/>
</dbReference>
<dbReference type="Pfam" id="PF00994">
    <property type="entry name" value="MoCF_biosynth"/>
    <property type="match status" value="1"/>
</dbReference>
<dbReference type="SMART" id="SM00852">
    <property type="entry name" value="MoCF_biosynth"/>
    <property type="match status" value="1"/>
</dbReference>
<dbReference type="InterPro" id="IPR005110">
    <property type="entry name" value="MoeA_linker/N"/>
</dbReference>
<feature type="domain" description="MoaB/Mog" evidence="8">
    <location>
        <begin position="178"/>
        <end position="313"/>
    </location>
</feature>
<evidence type="ECO:0000313" key="10">
    <source>
        <dbReference type="Proteomes" id="UP000824189"/>
    </source>
</evidence>
<dbReference type="InterPro" id="IPR036688">
    <property type="entry name" value="MoeA_C_domain_IV_sf"/>
</dbReference>
<dbReference type="Proteomes" id="UP000824189">
    <property type="component" value="Unassembled WGS sequence"/>
</dbReference>
<evidence type="ECO:0000256" key="5">
    <source>
        <dbReference type="ARBA" id="ARBA00023150"/>
    </source>
</evidence>
<comment type="pathway">
    <text evidence="2 7">Cofactor biosynthesis; molybdopterin biosynthesis.</text>
</comment>
<organism evidence="9 10">
    <name type="scientific">Candidatus Corynebacterium gallistercoris</name>
    <dbReference type="NCBI Taxonomy" id="2838530"/>
    <lineage>
        <taxon>Bacteria</taxon>
        <taxon>Bacillati</taxon>
        <taxon>Actinomycetota</taxon>
        <taxon>Actinomycetes</taxon>
        <taxon>Mycobacteriales</taxon>
        <taxon>Corynebacteriaceae</taxon>
        <taxon>Corynebacterium</taxon>
    </lineage>
</organism>
<dbReference type="GO" id="GO:0006777">
    <property type="term" value="P:Mo-molybdopterin cofactor biosynthetic process"/>
    <property type="evidence" value="ECO:0007669"/>
    <property type="project" value="UniProtKB-UniRule"/>
</dbReference>
<dbReference type="Gene3D" id="3.40.980.10">
    <property type="entry name" value="MoaB/Mog-like domain"/>
    <property type="match status" value="1"/>
</dbReference>
<reference evidence="9" key="1">
    <citation type="journal article" date="2021" name="PeerJ">
        <title>Extensive microbial diversity within the chicken gut microbiome revealed by metagenomics and culture.</title>
        <authorList>
            <person name="Gilroy R."/>
            <person name="Ravi A."/>
            <person name="Getino M."/>
            <person name="Pursley I."/>
            <person name="Horton D.L."/>
            <person name="Alikhan N.F."/>
            <person name="Baker D."/>
            <person name="Gharbi K."/>
            <person name="Hall N."/>
            <person name="Watson M."/>
            <person name="Adriaenssens E.M."/>
            <person name="Foster-Nyarko E."/>
            <person name="Jarju S."/>
            <person name="Secka A."/>
            <person name="Antonio M."/>
            <person name="Oren A."/>
            <person name="Chaudhuri R.R."/>
            <person name="La Ragione R."/>
            <person name="Hildebrand F."/>
            <person name="Pallen M.J."/>
        </authorList>
    </citation>
    <scope>NUCLEOTIDE SEQUENCE</scope>
    <source>
        <strain evidence="9">4376</strain>
    </source>
</reference>
<dbReference type="InterPro" id="IPR038987">
    <property type="entry name" value="MoeA-like"/>
</dbReference>
<dbReference type="Gene3D" id="2.40.340.10">
    <property type="entry name" value="MoeA, C-terminal, domain IV"/>
    <property type="match status" value="1"/>
</dbReference>
<evidence type="ECO:0000259" key="8">
    <source>
        <dbReference type="SMART" id="SM00852"/>
    </source>
</evidence>
<dbReference type="GO" id="GO:0005829">
    <property type="term" value="C:cytosol"/>
    <property type="evidence" value="ECO:0007669"/>
    <property type="project" value="TreeGrafter"/>
</dbReference>
<evidence type="ECO:0000313" key="9">
    <source>
        <dbReference type="EMBL" id="HIW95973.1"/>
    </source>
</evidence>
<accession>A0A9D1RX84</accession>